<gene>
    <name evidence="2" type="ORF">CLPUN_19180</name>
</gene>
<evidence type="ECO:0000259" key="1">
    <source>
        <dbReference type="Pfam" id="PF22016"/>
    </source>
</evidence>
<dbReference type="Proteomes" id="UP000190890">
    <property type="component" value="Unassembled WGS sequence"/>
</dbReference>
<keyword evidence="3" id="KW-1185">Reference proteome</keyword>
<dbReference type="Pfam" id="PF22016">
    <property type="entry name" value="DUF6933"/>
    <property type="match status" value="1"/>
</dbReference>
<accession>A0A1S8TL28</accession>
<dbReference type="RefSeq" id="WP_242954087.1">
    <property type="nucleotide sequence ID" value="NZ_LZZM01000127.1"/>
</dbReference>
<name>A0A1S8TL28_9CLOT</name>
<dbReference type="AlphaFoldDB" id="A0A1S8TL28"/>
<protein>
    <recommendedName>
        <fullName evidence="1">DUF6933 domain-containing protein</fullName>
    </recommendedName>
</protein>
<evidence type="ECO:0000313" key="2">
    <source>
        <dbReference type="EMBL" id="OOM78309.1"/>
    </source>
</evidence>
<dbReference type="STRING" id="29367.CLPUN_19180"/>
<comment type="caution">
    <text evidence="2">The sequence shown here is derived from an EMBL/GenBank/DDBJ whole genome shotgun (WGS) entry which is preliminary data.</text>
</comment>
<organism evidence="2 3">
    <name type="scientific">Clostridium puniceum</name>
    <dbReference type="NCBI Taxonomy" id="29367"/>
    <lineage>
        <taxon>Bacteria</taxon>
        <taxon>Bacillati</taxon>
        <taxon>Bacillota</taxon>
        <taxon>Clostridia</taxon>
        <taxon>Eubacteriales</taxon>
        <taxon>Clostridiaceae</taxon>
        <taxon>Clostridium</taxon>
    </lineage>
</organism>
<feature type="domain" description="DUF6933" evidence="1">
    <location>
        <begin position="2"/>
        <end position="89"/>
    </location>
</feature>
<sequence>MIIGCTKKLQDEIGLVTQKNRVEESELFSWSANLIKLKRRKAVVVVNDKNRFGFVLFGLKKKDFIKIEELILQGIRKSLQQLKIKKEIIWSTRGCWWNNRI</sequence>
<dbReference type="EMBL" id="LZZM01000127">
    <property type="protein sequence ID" value="OOM78309.1"/>
    <property type="molecule type" value="Genomic_DNA"/>
</dbReference>
<reference evidence="2 3" key="1">
    <citation type="submission" date="2016-05" db="EMBL/GenBank/DDBJ databases">
        <title>Microbial solvent formation.</title>
        <authorList>
            <person name="Poehlein A."/>
            <person name="Montoya Solano J.D."/>
            <person name="Flitsch S."/>
            <person name="Krabben P."/>
            <person name="Duerre P."/>
            <person name="Daniel R."/>
        </authorList>
    </citation>
    <scope>NUCLEOTIDE SEQUENCE [LARGE SCALE GENOMIC DNA]</scope>
    <source>
        <strain evidence="2 3">DSM 2619</strain>
    </source>
</reference>
<dbReference type="InterPro" id="IPR053864">
    <property type="entry name" value="DUF6933"/>
</dbReference>
<evidence type="ECO:0000313" key="3">
    <source>
        <dbReference type="Proteomes" id="UP000190890"/>
    </source>
</evidence>
<proteinExistence type="predicted"/>